<dbReference type="EMBL" id="ACYU01000017">
    <property type="protein sequence ID" value="EEW08331.1"/>
    <property type="molecule type" value="Genomic_DNA"/>
</dbReference>
<evidence type="ECO:0000313" key="3">
    <source>
        <dbReference type="Proteomes" id="UP000004827"/>
    </source>
</evidence>
<proteinExistence type="predicted"/>
<reference evidence="2 3" key="1">
    <citation type="journal article" date="2009" name="BMC Evol. Biol.">
        <title>Genomic taxonomy of Vibrios.</title>
        <authorList>
            <person name="Thompson C.C."/>
            <person name="Vicente A.C."/>
            <person name="Souza R.C."/>
            <person name="Vasconcelos A.T."/>
            <person name="Vesth T."/>
            <person name="Alves N.Jr."/>
            <person name="Ussery D.W."/>
            <person name="Iida T."/>
            <person name="Thompson F.L."/>
        </authorList>
    </citation>
    <scope>NUCLEOTIDE SEQUENCE [LARGE SCALE GENOMIC DNA]</scope>
    <source>
        <strain evidence="2 3">VM603</strain>
    </source>
</reference>
<gene>
    <name evidence="2" type="ORF">VMB_03520</name>
</gene>
<comment type="caution">
    <text evidence="2">The sequence shown here is derived from an EMBL/GenBank/DDBJ whole genome shotgun (WGS) entry which is preliminary data.</text>
</comment>
<dbReference type="AlphaFoldDB" id="D2YA05"/>
<accession>D2YA05</accession>
<organism evidence="2 3">
    <name type="scientific">Vibrio mimicus VM603</name>
    <dbReference type="NCBI Taxonomy" id="671074"/>
    <lineage>
        <taxon>Bacteria</taxon>
        <taxon>Pseudomonadati</taxon>
        <taxon>Pseudomonadota</taxon>
        <taxon>Gammaproteobacteria</taxon>
        <taxon>Vibrionales</taxon>
        <taxon>Vibrionaceae</taxon>
        <taxon>Vibrio</taxon>
    </lineage>
</organism>
<evidence type="ECO:0000313" key="2">
    <source>
        <dbReference type="EMBL" id="EEW08331.1"/>
    </source>
</evidence>
<protein>
    <recommendedName>
        <fullName evidence="4">Plasmid-related protein</fullName>
    </recommendedName>
</protein>
<evidence type="ECO:0008006" key="4">
    <source>
        <dbReference type="Google" id="ProtNLM"/>
    </source>
</evidence>
<feature type="region of interest" description="Disordered" evidence="1">
    <location>
        <begin position="253"/>
        <end position="289"/>
    </location>
</feature>
<dbReference type="Proteomes" id="UP000004827">
    <property type="component" value="Unassembled WGS sequence"/>
</dbReference>
<name>D2YA05_VIBMI</name>
<sequence>MPYGMRLDAVCFRRPATSLIAAERLRWLKYSSPLLNRKRCNCPFWALRDVRLQIDRIYPFQCVYLYLNLGVSLMAEAQAAVDTGNDRSNHYSRPVFKQVLKVNSLQAQRVMERSFERVSNSLFSIDVILRIIGEQDEIDQVETVILEHISKVSEDLDKATAQLNKLMEDNGIDMMPGYTNPNEYTIEINSPQVAQFAHLIRKLDTLMGIVDTLWLNTVLTSKQRTDATYQWQQRLIKLAGRIIGIEKRARISAHTKGKEGEVAEAAPESATGDKEIADEAEKTGEEKAA</sequence>
<evidence type="ECO:0000256" key="1">
    <source>
        <dbReference type="SAM" id="MobiDB-lite"/>
    </source>
</evidence>
<feature type="compositionally biased region" description="Basic and acidic residues" evidence="1">
    <location>
        <begin position="271"/>
        <end position="289"/>
    </location>
</feature>